<feature type="region of interest" description="Disordered" evidence="1">
    <location>
        <begin position="29"/>
        <end position="62"/>
    </location>
</feature>
<reference evidence="3" key="1">
    <citation type="journal article" date="2019" name="Int. J. Syst. Evol. Microbiol.">
        <title>The Global Catalogue of Microorganisms (GCM) 10K type strain sequencing project: providing services to taxonomists for standard genome sequencing and annotation.</title>
        <authorList>
            <consortium name="The Broad Institute Genomics Platform"/>
            <consortium name="The Broad Institute Genome Sequencing Center for Infectious Disease"/>
            <person name="Wu L."/>
            <person name="Ma J."/>
        </authorList>
    </citation>
    <scope>NUCLEOTIDE SEQUENCE [LARGE SCALE GENOMIC DNA]</scope>
    <source>
        <strain evidence="3">CGMCC 1.13681</strain>
    </source>
</reference>
<evidence type="ECO:0000256" key="1">
    <source>
        <dbReference type="SAM" id="MobiDB-lite"/>
    </source>
</evidence>
<evidence type="ECO:0000313" key="3">
    <source>
        <dbReference type="Proteomes" id="UP001596413"/>
    </source>
</evidence>
<evidence type="ECO:0000313" key="2">
    <source>
        <dbReference type="EMBL" id="MFC7217641.1"/>
    </source>
</evidence>
<name>A0ABW2GE23_9ACTN</name>
<dbReference type="Proteomes" id="UP001596413">
    <property type="component" value="Unassembled WGS sequence"/>
</dbReference>
<protein>
    <submittedName>
        <fullName evidence="2">Uncharacterized protein</fullName>
    </submittedName>
</protein>
<proteinExistence type="predicted"/>
<sequence>MAEIQPRRLAELTKTRELVTRRLTSETERLLSDAAAASERERKGEKPKESSEHLRRKAAEPDIRLHKRLALLDQQQ</sequence>
<dbReference type="RefSeq" id="WP_386412596.1">
    <property type="nucleotide sequence ID" value="NZ_JBHSZO010000006.1"/>
</dbReference>
<feature type="compositionally biased region" description="Basic and acidic residues" evidence="1">
    <location>
        <begin position="38"/>
        <end position="62"/>
    </location>
</feature>
<keyword evidence="3" id="KW-1185">Reference proteome</keyword>
<dbReference type="EMBL" id="JBHSZO010000006">
    <property type="protein sequence ID" value="MFC7217641.1"/>
    <property type="molecule type" value="Genomic_DNA"/>
</dbReference>
<organism evidence="2 3">
    <name type="scientific">Streptomyces polyrhachis</name>
    <dbReference type="NCBI Taxonomy" id="1282885"/>
    <lineage>
        <taxon>Bacteria</taxon>
        <taxon>Bacillati</taxon>
        <taxon>Actinomycetota</taxon>
        <taxon>Actinomycetes</taxon>
        <taxon>Kitasatosporales</taxon>
        <taxon>Streptomycetaceae</taxon>
        <taxon>Streptomyces</taxon>
    </lineage>
</organism>
<accession>A0ABW2GE23</accession>
<gene>
    <name evidence="2" type="ORF">ACFQLX_05560</name>
</gene>
<comment type="caution">
    <text evidence="2">The sequence shown here is derived from an EMBL/GenBank/DDBJ whole genome shotgun (WGS) entry which is preliminary data.</text>
</comment>